<dbReference type="InterPro" id="IPR007612">
    <property type="entry name" value="LOR"/>
</dbReference>
<organism evidence="2 3">
    <name type="scientific">Neocallimastix californiae</name>
    <dbReference type="NCBI Taxonomy" id="1754190"/>
    <lineage>
        <taxon>Eukaryota</taxon>
        <taxon>Fungi</taxon>
        <taxon>Fungi incertae sedis</taxon>
        <taxon>Chytridiomycota</taxon>
        <taxon>Chytridiomycota incertae sedis</taxon>
        <taxon>Neocallimastigomycetes</taxon>
        <taxon>Neocallimastigales</taxon>
        <taxon>Neocallimastigaceae</taxon>
        <taxon>Neocallimastix</taxon>
    </lineage>
</organism>
<proteinExistence type="inferred from homology"/>
<accession>A0A1Y2BW29</accession>
<keyword evidence="3" id="KW-1185">Reference proteome</keyword>
<sequence>MLSYYQELVNKKISSPGTDIFVNDNKYISPKPTVMSLEEKQGFLKNNFIIKDRNGIECFKCEKGKTITSSKNGEPLLILKEGNLSSYMKIVGGNNKNKVIATINTKDSVAEEKYKVTYFNQASEREEILEMNCDATYRSCGIFYGKENEGAPLICKIIEMKSKSFFSNKTNYTIEIASGVDNLFMTSLAICLTEMKEQYQMNLNDD</sequence>
<comment type="similarity">
    <text evidence="1">Belongs to the LOR family.</text>
</comment>
<protein>
    <submittedName>
        <fullName evidence="2">Uncharacterized protein</fullName>
    </submittedName>
</protein>
<dbReference type="Proteomes" id="UP000193920">
    <property type="component" value="Unassembled WGS sequence"/>
</dbReference>
<dbReference type="Pfam" id="PF04525">
    <property type="entry name" value="LOR"/>
    <property type="match status" value="1"/>
</dbReference>
<dbReference type="AlphaFoldDB" id="A0A1Y2BW29"/>
<name>A0A1Y2BW29_9FUNG</name>
<reference evidence="2 3" key="1">
    <citation type="submission" date="2016-08" db="EMBL/GenBank/DDBJ databases">
        <title>A Parts List for Fungal Cellulosomes Revealed by Comparative Genomics.</title>
        <authorList>
            <consortium name="DOE Joint Genome Institute"/>
            <person name="Haitjema C.H."/>
            <person name="Gilmore S.P."/>
            <person name="Henske J.K."/>
            <person name="Solomon K.V."/>
            <person name="De Groot R."/>
            <person name="Kuo A."/>
            <person name="Mondo S.J."/>
            <person name="Salamov A.A."/>
            <person name="Labutti K."/>
            <person name="Zhao Z."/>
            <person name="Chiniquy J."/>
            <person name="Barry K."/>
            <person name="Brewer H.M."/>
            <person name="Purvine S.O."/>
            <person name="Wright A.T."/>
            <person name="Boxma B."/>
            <person name="Van Alen T."/>
            <person name="Hackstein J.H."/>
            <person name="Baker S.E."/>
            <person name="Grigoriev I.V."/>
            <person name="O'Malley M.A."/>
        </authorList>
    </citation>
    <scope>NUCLEOTIDE SEQUENCE [LARGE SCALE GENOMIC DNA]</scope>
    <source>
        <strain evidence="2 3">G1</strain>
    </source>
</reference>
<dbReference type="EMBL" id="MCOG01000134">
    <property type="protein sequence ID" value="ORY38952.1"/>
    <property type="molecule type" value="Genomic_DNA"/>
</dbReference>
<evidence type="ECO:0000256" key="1">
    <source>
        <dbReference type="ARBA" id="ARBA00005437"/>
    </source>
</evidence>
<evidence type="ECO:0000313" key="3">
    <source>
        <dbReference type="Proteomes" id="UP000193920"/>
    </source>
</evidence>
<dbReference type="SUPFAM" id="SSF54518">
    <property type="entry name" value="Tubby C-terminal domain-like"/>
    <property type="match status" value="1"/>
</dbReference>
<comment type="caution">
    <text evidence="2">The sequence shown here is derived from an EMBL/GenBank/DDBJ whole genome shotgun (WGS) entry which is preliminary data.</text>
</comment>
<gene>
    <name evidence="2" type="ORF">LY90DRAFT_704372</name>
</gene>
<dbReference type="InterPro" id="IPR025659">
    <property type="entry name" value="Tubby-like_C"/>
</dbReference>
<dbReference type="InterPro" id="IPR038595">
    <property type="entry name" value="LOR_sf"/>
</dbReference>
<evidence type="ECO:0000313" key="2">
    <source>
        <dbReference type="EMBL" id="ORY38952.1"/>
    </source>
</evidence>
<dbReference type="OrthoDB" id="2140842at2759"/>
<dbReference type="Gene3D" id="2.40.160.200">
    <property type="entry name" value="LURP1-related"/>
    <property type="match status" value="1"/>
</dbReference>